<feature type="region of interest" description="Disordered" evidence="1">
    <location>
        <begin position="281"/>
        <end position="347"/>
    </location>
</feature>
<organism evidence="2 3">
    <name type="scientific">Ascobolus immersus RN42</name>
    <dbReference type="NCBI Taxonomy" id="1160509"/>
    <lineage>
        <taxon>Eukaryota</taxon>
        <taxon>Fungi</taxon>
        <taxon>Dikarya</taxon>
        <taxon>Ascomycota</taxon>
        <taxon>Pezizomycotina</taxon>
        <taxon>Pezizomycetes</taxon>
        <taxon>Pezizales</taxon>
        <taxon>Ascobolaceae</taxon>
        <taxon>Ascobolus</taxon>
    </lineage>
</organism>
<evidence type="ECO:0000256" key="1">
    <source>
        <dbReference type="SAM" id="MobiDB-lite"/>
    </source>
</evidence>
<gene>
    <name evidence="2" type="ORF">BJ508DRAFT_305665</name>
</gene>
<feature type="region of interest" description="Disordered" evidence="1">
    <location>
        <begin position="1"/>
        <end position="88"/>
    </location>
</feature>
<feature type="compositionally biased region" description="Basic residues" evidence="1">
    <location>
        <begin position="32"/>
        <end position="53"/>
    </location>
</feature>
<name>A0A3N4IEF8_ASCIM</name>
<sequence>MNSNEETKPQEQANTAASTNLGPQTKSEKIARLKALKKEKKKQKKKNAKAKAKAAKDKIVAPLTPSTVQEPTPKPPPKAHQPEPNRHLESFHSIPFNHIKRDNIYPYVVKLNPEEGTNKTALYAKHYILVLAHTPEHSELECYGITDFTKGEETPKTHMERKGLPLNHYAYLRMDDGSLHSDELRHPVPMQGVKVSGYMDTSYRFGMVFPRDGHDRPFEEQMECTVPEVGGKYWEDYRAMWANFLHCWDLKKFEMKALQLREDYDSRMREVKVSNDCALATPISGKRKRNDTETPLMDKKSNKKHKPNQSSLTDSPTTDTESSTSKQLHPDATAPSATQKSDSFSEEFYRRLEKTGRPPRLELMGLYPFDAVKDIETVDAIVCDVIYSELRQANYLADCEFREKYTMQEDGSGGWIVVKRCQDGMGNVVALVKKYIAFDALRQEASNVWHLLILIIVSIPPVIQLFPIPFWGLVCIVHNVYDPAPMP</sequence>
<feature type="compositionally biased region" description="Polar residues" evidence="1">
    <location>
        <begin position="10"/>
        <end position="25"/>
    </location>
</feature>
<feature type="compositionally biased region" description="Basic and acidic residues" evidence="1">
    <location>
        <begin position="290"/>
        <end position="300"/>
    </location>
</feature>
<evidence type="ECO:0000313" key="2">
    <source>
        <dbReference type="EMBL" id="RPA82530.1"/>
    </source>
</evidence>
<protein>
    <submittedName>
        <fullName evidence="2">Uncharacterized protein</fullName>
    </submittedName>
</protein>
<dbReference type="Proteomes" id="UP000275078">
    <property type="component" value="Unassembled WGS sequence"/>
</dbReference>
<feature type="compositionally biased region" description="Low complexity" evidence="1">
    <location>
        <begin position="310"/>
        <end position="325"/>
    </location>
</feature>
<dbReference type="AlphaFoldDB" id="A0A3N4IEF8"/>
<accession>A0A3N4IEF8</accession>
<keyword evidence="3" id="KW-1185">Reference proteome</keyword>
<reference evidence="2 3" key="1">
    <citation type="journal article" date="2018" name="Nat. Ecol. Evol.">
        <title>Pezizomycetes genomes reveal the molecular basis of ectomycorrhizal truffle lifestyle.</title>
        <authorList>
            <person name="Murat C."/>
            <person name="Payen T."/>
            <person name="Noel B."/>
            <person name="Kuo A."/>
            <person name="Morin E."/>
            <person name="Chen J."/>
            <person name="Kohler A."/>
            <person name="Krizsan K."/>
            <person name="Balestrini R."/>
            <person name="Da Silva C."/>
            <person name="Montanini B."/>
            <person name="Hainaut M."/>
            <person name="Levati E."/>
            <person name="Barry K.W."/>
            <person name="Belfiori B."/>
            <person name="Cichocki N."/>
            <person name="Clum A."/>
            <person name="Dockter R.B."/>
            <person name="Fauchery L."/>
            <person name="Guy J."/>
            <person name="Iotti M."/>
            <person name="Le Tacon F."/>
            <person name="Lindquist E.A."/>
            <person name="Lipzen A."/>
            <person name="Malagnac F."/>
            <person name="Mello A."/>
            <person name="Molinier V."/>
            <person name="Miyauchi S."/>
            <person name="Poulain J."/>
            <person name="Riccioni C."/>
            <person name="Rubini A."/>
            <person name="Sitrit Y."/>
            <person name="Splivallo R."/>
            <person name="Traeger S."/>
            <person name="Wang M."/>
            <person name="Zifcakova L."/>
            <person name="Wipf D."/>
            <person name="Zambonelli A."/>
            <person name="Paolocci F."/>
            <person name="Nowrousian M."/>
            <person name="Ottonello S."/>
            <person name="Baldrian P."/>
            <person name="Spatafora J.W."/>
            <person name="Henrissat B."/>
            <person name="Nagy L.G."/>
            <person name="Aury J.M."/>
            <person name="Wincker P."/>
            <person name="Grigoriev I.V."/>
            <person name="Bonfante P."/>
            <person name="Martin F.M."/>
        </authorList>
    </citation>
    <scope>NUCLEOTIDE SEQUENCE [LARGE SCALE GENOMIC DNA]</scope>
    <source>
        <strain evidence="2 3">RN42</strain>
    </source>
</reference>
<evidence type="ECO:0000313" key="3">
    <source>
        <dbReference type="Proteomes" id="UP000275078"/>
    </source>
</evidence>
<proteinExistence type="predicted"/>
<dbReference type="EMBL" id="ML119671">
    <property type="protein sequence ID" value="RPA82530.1"/>
    <property type="molecule type" value="Genomic_DNA"/>
</dbReference>